<evidence type="ECO:0000259" key="17">
    <source>
        <dbReference type="Pfam" id="PF02878"/>
    </source>
</evidence>
<evidence type="ECO:0000256" key="1">
    <source>
        <dbReference type="ARBA" id="ARBA00000443"/>
    </source>
</evidence>
<comment type="pathway">
    <text evidence="4">Lipid metabolism.</text>
</comment>
<evidence type="ECO:0000256" key="10">
    <source>
        <dbReference type="ARBA" id="ARBA00022842"/>
    </source>
</evidence>
<dbReference type="Pfam" id="PF02879">
    <property type="entry name" value="PGM_PMM_II"/>
    <property type="match status" value="1"/>
</dbReference>
<keyword evidence="9 15" id="KW-0479">Metal-binding</keyword>
<comment type="caution">
    <text evidence="20">The sequence shown here is derived from an EMBL/GenBank/DDBJ whole genome shotgun (WGS) entry which is preliminary data.</text>
</comment>
<evidence type="ECO:0000256" key="12">
    <source>
        <dbReference type="ARBA" id="ARBA00039995"/>
    </source>
</evidence>
<evidence type="ECO:0000256" key="4">
    <source>
        <dbReference type="ARBA" id="ARBA00005189"/>
    </source>
</evidence>
<dbReference type="EMBL" id="AZEB01000004">
    <property type="protein sequence ID" value="KRL22762.1"/>
    <property type="molecule type" value="Genomic_DNA"/>
</dbReference>
<gene>
    <name evidence="20" type="ORF">FC98_GL001998</name>
</gene>
<evidence type="ECO:0000256" key="8">
    <source>
        <dbReference type="ARBA" id="ARBA00022553"/>
    </source>
</evidence>
<sequence length="581" mass="64824">MKDTIEAVYQQWQQQAHLPADILLDLDQMKTDSDKQEDAFGTFLSFGTAGMRGILGAGTNRMNIFTVRQAAEGLASFMDTLDEATRKRGVAISFDSRYHSKEFAHESAKVLGYHHIPTFVFDDIRPTPELSFAVRHLHTYAGIMITASHNPKQYNGFKIYGQDGGQMPPKESDLITSYIRKNSDLFAIKVTPEQELREAKIMNLIGEDVDQAYLAKVKTVNIDLDLIKKVGANMKFVYTPLHGTGKVIARRALEEAGFKNYVVVPEQTIADPEFPTTPFPNPEFPQAFDLAKELGKKVEADVLIASDPDADRLGCAVRQPDGNYQLLSGNQIASVLLNYILTAKKNANELPANGTIVKSIVSTDLAVKIAASFGVATNNVLTGFKFIAEAIHHYETEHDHTFLFGFEESFGYLIKPFVRDKDAIQTVLLLAEVAAYYKSQGKTLYDGVQEMFKKYGYYAEKTIAKEFDGLDGKDKMAHIMSELRNNPLTELNGHKVTSHADYQSSELTDKDGSKSVISLPKSNVLKYWLDDETWVAVRPSGTEPKVKFYIEVVDKSQAAVDAKLKQYVDELDKLIAKLVNN</sequence>
<name>A0A0R1NYY1_9LACO</name>
<dbReference type="PROSITE" id="PS00710">
    <property type="entry name" value="PGM_PMM"/>
    <property type="match status" value="1"/>
</dbReference>
<dbReference type="GO" id="GO:0006006">
    <property type="term" value="P:glucose metabolic process"/>
    <property type="evidence" value="ECO:0007669"/>
    <property type="project" value="UniProtKB-KW"/>
</dbReference>
<organism evidence="20 21">
    <name type="scientific">Lentilactobacillus kisonensis DSM 19906 = JCM 15041</name>
    <dbReference type="NCBI Taxonomy" id="1423766"/>
    <lineage>
        <taxon>Bacteria</taxon>
        <taxon>Bacillati</taxon>
        <taxon>Bacillota</taxon>
        <taxon>Bacilli</taxon>
        <taxon>Lactobacillales</taxon>
        <taxon>Lactobacillaceae</taxon>
        <taxon>Lentilactobacillus</taxon>
    </lineage>
</organism>
<dbReference type="SUPFAM" id="SSF53738">
    <property type="entry name" value="Phosphoglucomutase, first 3 domains"/>
    <property type="match status" value="3"/>
</dbReference>
<comment type="cofactor">
    <cofactor evidence="2">
        <name>Mg(2+)</name>
        <dbReference type="ChEBI" id="CHEBI:18420"/>
    </cofactor>
</comment>
<feature type="domain" description="Alpha-D-phosphohexomutase alpha/beta/alpha" evidence="19">
    <location>
        <begin position="329"/>
        <end position="455"/>
    </location>
</feature>
<dbReference type="CDD" id="cd05799">
    <property type="entry name" value="PGM2"/>
    <property type="match status" value="1"/>
</dbReference>
<evidence type="ECO:0000256" key="11">
    <source>
        <dbReference type="ARBA" id="ARBA00023235"/>
    </source>
</evidence>
<keyword evidence="8" id="KW-0597">Phosphoprotein</keyword>
<evidence type="ECO:0000256" key="2">
    <source>
        <dbReference type="ARBA" id="ARBA00001946"/>
    </source>
</evidence>
<dbReference type="GO" id="GO:0004614">
    <property type="term" value="F:phosphoglucomutase activity"/>
    <property type="evidence" value="ECO:0007669"/>
    <property type="project" value="UniProtKB-EC"/>
</dbReference>
<keyword evidence="21" id="KW-1185">Reference proteome</keyword>
<evidence type="ECO:0000256" key="6">
    <source>
        <dbReference type="ARBA" id="ARBA00012728"/>
    </source>
</evidence>
<dbReference type="Pfam" id="PF00408">
    <property type="entry name" value="PGM_PMM_IV"/>
    <property type="match status" value="1"/>
</dbReference>
<dbReference type="Gene3D" id="3.30.310.50">
    <property type="entry name" value="Alpha-D-phosphohexomutase, C-terminal domain"/>
    <property type="match status" value="1"/>
</dbReference>
<comment type="similarity">
    <text evidence="5 15">Belongs to the phosphohexose mutase family.</text>
</comment>
<dbReference type="InterPro" id="IPR005845">
    <property type="entry name" value="A-D-PHexomutase_a/b/a-II"/>
</dbReference>
<keyword evidence="7" id="KW-0119">Carbohydrate metabolism</keyword>
<dbReference type="Pfam" id="PF02880">
    <property type="entry name" value="PGM_PMM_III"/>
    <property type="match status" value="1"/>
</dbReference>
<evidence type="ECO:0000256" key="15">
    <source>
        <dbReference type="RuleBase" id="RU004326"/>
    </source>
</evidence>
<protein>
    <recommendedName>
        <fullName evidence="12">Phosphoglucomutase</fullName>
        <ecNumber evidence="6">5.4.2.2</ecNumber>
    </recommendedName>
    <alternativeName>
        <fullName evidence="14">Alpha-phosphoglucomutase</fullName>
    </alternativeName>
    <alternativeName>
        <fullName evidence="13">Glucose phosphomutase</fullName>
    </alternativeName>
</protein>
<dbReference type="PATRIC" id="fig|1423766.4.peg.2073"/>
<evidence type="ECO:0000256" key="3">
    <source>
        <dbReference type="ARBA" id="ARBA00005164"/>
    </source>
</evidence>
<accession>A0A0R1NYY1</accession>
<dbReference type="InterPro" id="IPR016066">
    <property type="entry name" value="A-D-PHexomutase_CS"/>
</dbReference>
<dbReference type="PANTHER" id="PTHR45745">
    <property type="entry name" value="PHOSPHOMANNOMUTASE 45A"/>
    <property type="match status" value="1"/>
</dbReference>
<dbReference type="Gene3D" id="3.40.120.10">
    <property type="entry name" value="Alpha-D-Glucose-1,6-Bisphosphate, subunit A, domain 3"/>
    <property type="match status" value="3"/>
</dbReference>
<dbReference type="InterPro" id="IPR005843">
    <property type="entry name" value="A-D-PHexomutase_C"/>
</dbReference>
<evidence type="ECO:0000256" key="13">
    <source>
        <dbReference type="ARBA" id="ARBA00041398"/>
    </source>
</evidence>
<dbReference type="PRINTS" id="PR00509">
    <property type="entry name" value="PGMPMM"/>
</dbReference>
<keyword evidence="7" id="KW-0313">Glucose metabolism</keyword>
<dbReference type="RefSeq" id="WP_054654389.1">
    <property type="nucleotide sequence ID" value="NZ_AZEB01000004.1"/>
</dbReference>
<keyword evidence="11" id="KW-0413">Isomerase</keyword>
<dbReference type="SUPFAM" id="SSF55957">
    <property type="entry name" value="Phosphoglucomutase, C-terminal domain"/>
    <property type="match status" value="1"/>
</dbReference>
<evidence type="ECO:0000259" key="18">
    <source>
        <dbReference type="Pfam" id="PF02879"/>
    </source>
</evidence>
<dbReference type="Proteomes" id="UP000051439">
    <property type="component" value="Unassembled WGS sequence"/>
</dbReference>
<evidence type="ECO:0000256" key="7">
    <source>
        <dbReference type="ARBA" id="ARBA00022526"/>
    </source>
</evidence>
<dbReference type="PANTHER" id="PTHR45745:SF1">
    <property type="entry name" value="PHOSPHOGLUCOMUTASE 2B-RELATED"/>
    <property type="match status" value="1"/>
</dbReference>
<feature type="domain" description="Alpha-D-phosphohexomutase C-terminal" evidence="16">
    <location>
        <begin position="523"/>
        <end position="559"/>
    </location>
</feature>
<evidence type="ECO:0000313" key="20">
    <source>
        <dbReference type="EMBL" id="KRL22762.1"/>
    </source>
</evidence>
<reference evidence="20 21" key="1">
    <citation type="journal article" date="2015" name="Genome Announc.">
        <title>Expanding the biotechnology potential of lactobacilli through comparative genomics of 213 strains and associated genera.</title>
        <authorList>
            <person name="Sun Z."/>
            <person name="Harris H.M."/>
            <person name="McCann A."/>
            <person name="Guo C."/>
            <person name="Argimon S."/>
            <person name="Zhang W."/>
            <person name="Yang X."/>
            <person name="Jeffery I.B."/>
            <person name="Cooney J.C."/>
            <person name="Kagawa T.F."/>
            <person name="Liu W."/>
            <person name="Song Y."/>
            <person name="Salvetti E."/>
            <person name="Wrobel A."/>
            <person name="Rasinkangas P."/>
            <person name="Parkhill J."/>
            <person name="Rea M.C."/>
            <person name="O'Sullivan O."/>
            <person name="Ritari J."/>
            <person name="Douillard F.P."/>
            <person name="Paul Ross R."/>
            <person name="Yang R."/>
            <person name="Briner A.E."/>
            <person name="Felis G.E."/>
            <person name="de Vos W.M."/>
            <person name="Barrangou R."/>
            <person name="Klaenhammer T.R."/>
            <person name="Caufield P.W."/>
            <person name="Cui Y."/>
            <person name="Zhang H."/>
            <person name="O'Toole P.W."/>
        </authorList>
    </citation>
    <scope>NUCLEOTIDE SEQUENCE [LARGE SCALE GENOMIC DNA]</scope>
    <source>
        <strain evidence="20 21">DSM 19906</strain>
    </source>
</reference>
<comment type="catalytic activity">
    <reaction evidence="1">
        <text>alpha-D-glucose 1-phosphate = alpha-D-glucose 6-phosphate</text>
        <dbReference type="Rhea" id="RHEA:23536"/>
        <dbReference type="ChEBI" id="CHEBI:58225"/>
        <dbReference type="ChEBI" id="CHEBI:58601"/>
        <dbReference type="EC" id="5.4.2.2"/>
    </reaction>
</comment>
<dbReference type="InterPro" id="IPR016055">
    <property type="entry name" value="A-D-PHexomutase_a/b/a-I/II/III"/>
</dbReference>
<dbReference type="AlphaFoldDB" id="A0A0R1NYY1"/>
<evidence type="ECO:0000256" key="5">
    <source>
        <dbReference type="ARBA" id="ARBA00010231"/>
    </source>
</evidence>
<dbReference type="GO" id="GO:0008973">
    <property type="term" value="F:phosphopentomutase activity"/>
    <property type="evidence" value="ECO:0007669"/>
    <property type="project" value="TreeGrafter"/>
</dbReference>
<feature type="domain" description="Alpha-D-phosphohexomutase alpha/beta/alpha" evidence="17">
    <location>
        <begin position="45"/>
        <end position="183"/>
    </location>
</feature>
<keyword evidence="10 15" id="KW-0460">Magnesium</keyword>
<proteinExistence type="inferred from homology"/>
<dbReference type="GO" id="GO:0006166">
    <property type="term" value="P:purine ribonucleoside salvage"/>
    <property type="evidence" value="ECO:0007669"/>
    <property type="project" value="TreeGrafter"/>
</dbReference>
<comment type="pathway">
    <text evidence="3">Glycolipid metabolism; diglucosyl-diacylglycerol biosynthesis.</text>
</comment>
<evidence type="ECO:0000256" key="14">
    <source>
        <dbReference type="ARBA" id="ARBA00041467"/>
    </source>
</evidence>
<evidence type="ECO:0000259" key="16">
    <source>
        <dbReference type="Pfam" id="PF00408"/>
    </source>
</evidence>
<dbReference type="InterPro" id="IPR005846">
    <property type="entry name" value="A-D-PHexomutase_a/b/a-III"/>
</dbReference>
<dbReference type="EC" id="5.4.2.2" evidence="6"/>
<evidence type="ECO:0000256" key="9">
    <source>
        <dbReference type="ARBA" id="ARBA00022723"/>
    </source>
</evidence>
<dbReference type="InterPro" id="IPR005841">
    <property type="entry name" value="Alpha-D-phosphohexomutase_SF"/>
</dbReference>
<dbReference type="Pfam" id="PF02878">
    <property type="entry name" value="PGM_PMM_I"/>
    <property type="match status" value="1"/>
</dbReference>
<feature type="domain" description="Alpha-D-phosphohexomutase alpha/beta/alpha" evidence="18">
    <location>
        <begin position="214"/>
        <end position="316"/>
    </location>
</feature>
<dbReference type="GO" id="GO:0000287">
    <property type="term" value="F:magnesium ion binding"/>
    <property type="evidence" value="ECO:0007669"/>
    <property type="project" value="InterPro"/>
</dbReference>
<dbReference type="InterPro" id="IPR036900">
    <property type="entry name" value="A-D-PHexomutase_C_sf"/>
</dbReference>
<dbReference type="InterPro" id="IPR005844">
    <property type="entry name" value="A-D-PHexomutase_a/b/a-I"/>
</dbReference>
<evidence type="ECO:0000259" key="19">
    <source>
        <dbReference type="Pfam" id="PF02880"/>
    </source>
</evidence>
<evidence type="ECO:0000313" key="21">
    <source>
        <dbReference type="Proteomes" id="UP000051439"/>
    </source>
</evidence>